<evidence type="ECO:0000256" key="5">
    <source>
        <dbReference type="SAM" id="Phobius"/>
    </source>
</evidence>
<dbReference type="AlphaFoldDB" id="A0A852T5T0"/>
<dbReference type="InterPro" id="IPR050475">
    <property type="entry name" value="Prenyltransferase_related"/>
</dbReference>
<feature type="transmembrane region" description="Helical" evidence="5">
    <location>
        <begin position="248"/>
        <end position="267"/>
    </location>
</feature>
<dbReference type="RefSeq" id="WP_179457898.1">
    <property type="nucleotide sequence ID" value="NZ_BAAAPX010000001.1"/>
</dbReference>
<evidence type="ECO:0000256" key="3">
    <source>
        <dbReference type="ARBA" id="ARBA00022989"/>
    </source>
</evidence>
<feature type="transmembrane region" description="Helical" evidence="5">
    <location>
        <begin position="173"/>
        <end position="191"/>
    </location>
</feature>
<comment type="caution">
    <text evidence="6">The sequence shown here is derived from an EMBL/GenBank/DDBJ whole genome shotgun (WGS) entry which is preliminary data.</text>
</comment>
<dbReference type="Proteomes" id="UP000589620">
    <property type="component" value="Unassembled WGS sequence"/>
</dbReference>
<keyword evidence="6" id="KW-0808">Transferase</keyword>
<evidence type="ECO:0000256" key="2">
    <source>
        <dbReference type="ARBA" id="ARBA00022692"/>
    </source>
</evidence>
<feature type="transmembrane region" description="Helical" evidence="5">
    <location>
        <begin position="28"/>
        <end position="48"/>
    </location>
</feature>
<feature type="transmembrane region" description="Helical" evidence="5">
    <location>
        <begin position="146"/>
        <end position="167"/>
    </location>
</feature>
<dbReference type="InterPro" id="IPR044878">
    <property type="entry name" value="UbiA_sf"/>
</dbReference>
<feature type="transmembrane region" description="Helical" evidence="5">
    <location>
        <begin position="97"/>
        <end position="116"/>
    </location>
</feature>
<dbReference type="Gene3D" id="1.10.357.140">
    <property type="entry name" value="UbiA prenyltransferase"/>
    <property type="match status" value="1"/>
</dbReference>
<name>A0A852T5T0_9MICO</name>
<dbReference type="PANTHER" id="PTHR42723:SF1">
    <property type="entry name" value="CHLOROPHYLL SYNTHASE, CHLOROPLASTIC"/>
    <property type="match status" value="1"/>
</dbReference>
<proteinExistence type="predicted"/>
<feature type="transmembrane region" description="Helical" evidence="5">
    <location>
        <begin position="222"/>
        <end position="242"/>
    </location>
</feature>
<keyword evidence="7" id="KW-1185">Reference proteome</keyword>
<evidence type="ECO:0000313" key="7">
    <source>
        <dbReference type="Proteomes" id="UP000589620"/>
    </source>
</evidence>
<dbReference type="EMBL" id="JACCBJ010000001">
    <property type="protein sequence ID" value="NYD76163.1"/>
    <property type="molecule type" value="Genomic_DNA"/>
</dbReference>
<protein>
    <submittedName>
        <fullName evidence="6">4-hydroxybenzoate polyprenyltransferase</fullName>
    </submittedName>
</protein>
<dbReference type="PANTHER" id="PTHR42723">
    <property type="entry name" value="CHLOROPHYLL SYNTHASE"/>
    <property type="match status" value="1"/>
</dbReference>
<gene>
    <name evidence="6" type="ORF">BJ963_003682</name>
</gene>
<keyword evidence="3 5" id="KW-1133">Transmembrane helix</keyword>
<keyword evidence="4 5" id="KW-0472">Membrane</keyword>
<reference evidence="6 7" key="1">
    <citation type="submission" date="2020-07" db="EMBL/GenBank/DDBJ databases">
        <title>Sequencing the genomes of 1000 actinobacteria strains.</title>
        <authorList>
            <person name="Klenk H.-P."/>
        </authorList>
    </citation>
    <scope>NUCLEOTIDE SEQUENCE [LARGE SCALE GENOMIC DNA]</scope>
    <source>
        <strain evidence="6 7">DSM 23871</strain>
    </source>
</reference>
<dbReference type="Pfam" id="PF01040">
    <property type="entry name" value="UbiA"/>
    <property type="match status" value="1"/>
</dbReference>
<evidence type="ECO:0000313" key="6">
    <source>
        <dbReference type="EMBL" id="NYD76163.1"/>
    </source>
</evidence>
<dbReference type="GO" id="GO:0016765">
    <property type="term" value="F:transferase activity, transferring alkyl or aryl (other than methyl) groups"/>
    <property type="evidence" value="ECO:0007669"/>
    <property type="project" value="InterPro"/>
</dbReference>
<comment type="subcellular location">
    <subcellularLocation>
        <location evidence="1">Membrane</location>
        <topology evidence="1">Multi-pass membrane protein</topology>
    </subcellularLocation>
</comment>
<feature type="transmembrane region" description="Helical" evidence="5">
    <location>
        <begin position="54"/>
        <end position="76"/>
    </location>
</feature>
<dbReference type="GO" id="GO:0016020">
    <property type="term" value="C:membrane"/>
    <property type="evidence" value="ECO:0007669"/>
    <property type="project" value="UniProtKB-SubCell"/>
</dbReference>
<evidence type="ECO:0000256" key="1">
    <source>
        <dbReference type="ARBA" id="ARBA00004141"/>
    </source>
</evidence>
<accession>A0A852T5T0</accession>
<feature type="transmembrane region" description="Helical" evidence="5">
    <location>
        <begin position="122"/>
        <end position="139"/>
    </location>
</feature>
<organism evidence="6 7">
    <name type="scientific">Leifsonia soli</name>
    <dbReference type="NCBI Taxonomy" id="582665"/>
    <lineage>
        <taxon>Bacteria</taxon>
        <taxon>Bacillati</taxon>
        <taxon>Actinomycetota</taxon>
        <taxon>Actinomycetes</taxon>
        <taxon>Micrococcales</taxon>
        <taxon>Microbacteriaceae</taxon>
        <taxon>Leifsonia</taxon>
    </lineage>
</organism>
<keyword evidence="2 5" id="KW-0812">Transmembrane</keyword>
<sequence length="298" mass="30327">MSSVVHPDRGTIATCASRVGLAFLEGRPVVLGVFALRFVVGTLLVVGADWSSPGLWLATISWLLTVWAVYLINGISDIEGDRLNGSSRPLASGRLEVPAAWAIAAILLTLSLLLASLFPRPFLLAVLAFVGLGLVYSVGPWAAKKAAVAALAVAAVGVFLTYLAAALVVGGTVSASAVVFAAVASSWIAVVGHTKDFGDVAGDAADGRRTLPVMLGAERARVVVAAGTGVVSAAALALGALVHQLRTLLVLGAAGPIVIVVTLLAGGGDRRGEKRPYRSFMAGQYALNVAALLGALES</sequence>
<evidence type="ECO:0000256" key="4">
    <source>
        <dbReference type="ARBA" id="ARBA00023136"/>
    </source>
</evidence>
<dbReference type="InterPro" id="IPR000537">
    <property type="entry name" value="UbiA_prenyltransferase"/>
</dbReference>